<reference evidence="2" key="1">
    <citation type="submission" date="2019-11" db="EMBL/GenBank/DDBJ databases">
        <authorList>
            <person name="Feng L."/>
        </authorList>
    </citation>
    <scope>NUCLEOTIDE SEQUENCE</scope>
    <source>
        <strain evidence="2">PmerdaeLFYP103</strain>
    </source>
</reference>
<sequence>MEFSFYGHAFFYYIRVFLFHDGGTIIGIYLLDLYVLTFHDMGYGTGKR</sequence>
<keyword evidence="1" id="KW-0472">Membrane</keyword>
<keyword evidence="1" id="KW-1133">Transmembrane helix</keyword>
<accession>A0A6N3CCE8</accession>
<name>A0A6N3CCE8_9BACT</name>
<feature type="transmembrane region" description="Helical" evidence="1">
    <location>
        <begin position="12"/>
        <end position="31"/>
    </location>
</feature>
<gene>
    <name evidence="2" type="ORF">PMLFYP103_01288</name>
</gene>
<evidence type="ECO:0000256" key="1">
    <source>
        <dbReference type="SAM" id="Phobius"/>
    </source>
</evidence>
<evidence type="ECO:0000313" key="2">
    <source>
        <dbReference type="EMBL" id="VYU12628.1"/>
    </source>
</evidence>
<dbReference type="AlphaFoldDB" id="A0A6N3CCE8"/>
<organism evidence="2">
    <name type="scientific">Parabacteroides merdae</name>
    <dbReference type="NCBI Taxonomy" id="46503"/>
    <lineage>
        <taxon>Bacteria</taxon>
        <taxon>Pseudomonadati</taxon>
        <taxon>Bacteroidota</taxon>
        <taxon>Bacteroidia</taxon>
        <taxon>Bacteroidales</taxon>
        <taxon>Tannerellaceae</taxon>
        <taxon>Parabacteroides</taxon>
    </lineage>
</organism>
<protein>
    <submittedName>
        <fullName evidence="2">Uncharacterized protein</fullName>
    </submittedName>
</protein>
<dbReference type="EMBL" id="CACRUV010000018">
    <property type="protein sequence ID" value="VYU12628.1"/>
    <property type="molecule type" value="Genomic_DNA"/>
</dbReference>
<proteinExistence type="predicted"/>
<keyword evidence="1" id="KW-0812">Transmembrane</keyword>